<proteinExistence type="predicted"/>
<evidence type="ECO:0000313" key="2">
    <source>
        <dbReference type="Proteomes" id="UP000663873"/>
    </source>
</evidence>
<gene>
    <name evidence="1" type="ORF">UJA718_LOCUS28977</name>
</gene>
<protein>
    <submittedName>
        <fullName evidence="1">Uncharacterized protein</fullName>
    </submittedName>
</protein>
<accession>A0A820YE73</accession>
<reference evidence="1" key="1">
    <citation type="submission" date="2021-02" db="EMBL/GenBank/DDBJ databases">
        <authorList>
            <person name="Nowell W R."/>
        </authorList>
    </citation>
    <scope>NUCLEOTIDE SEQUENCE</scope>
</reference>
<organism evidence="1 2">
    <name type="scientific">Rotaria socialis</name>
    <dbReference type="NCBI Taxonomy" id="392032"/>
    <lineage>
        <taxon>Eukaryota</taxon>
        <taxon>Metazoa</taxon>
        <taxon>Spiralia</taxon>
        <taxon>Gnathifera</taxon>
        <taxon>Rotifera</taxon>
        <taxon>Eurotatoria</taxon>
        <taxon>Bdelloidea</taxon>
        <taxon>Philodinida</taxon>
        <taxon>Philodinidae</taxon>
        <taxon>Rotaria</taxon>
    </lineage>
</organism>
<dbReference type="Gene3D" id="3.50.40.10">
    <property type="entry name" value="Phenylalanyl-trna Synthetase, Chain B, domain 3"/>
    <property type="match status" value="1"/>
</dbReference>
<sequence length="237" mass="26838">IAELVLCSIATPLSYYTIFFKIKNEKPVEEEGEQRPGKIGVLSFCQSGDITGQEIRVTRQKHTDLQNEVNDRICKQQVSAKISTHGLSFISGNLVYDARQPEEIGLVPLGEGPKIVSARDFCNDLCEKVERERRSNRKNKSSNYHKDIGDDIQMSEFALQKNVPLGPADLNLLATVGPRTIHLNQLVNYLDPRSEYIRAIIIEWSTKFSIPIARIISADNQYSSRLLNARRCENFDD</sequence>
<dbReference type="Proteomes" id="UP000663873">
    <property type="component" value="Unassembled WGS sequence"/>
</dbReference>
<feature type="non-terminal residue" evidence="1">
    <location>
        <position position="237"/>
    </location>
</feature>
<dbReference type="InterPro" id="IPR020825">
    <property type="entry name" value="Phe-tRNA_synthase-like_B3/B4"/>
</dbReference>
<comment type="caution">
    <text evidence="1">The sequence shown here is derived from an EMBL/GenBank/DDBJ whole genome shotgun (WGS) entry which is preliminary data.</text>
</comment>
<dbReference type="EMBL" id="CAJOBP010008995">
    <property type="protein sequence ID" value="CAF4544688.1"/>
    <property type="molecule type" value="Genomic_DNA"/>
</dbReference>
<name>A0A820YE73_9BILA</name>
<dbReference type="AlphaFoldDB" id="A0A820YE73"/>
<keyword evidence="2" id="KW-1185">Reference proteome</keyword>
<evidence type="ECO:0000313" key="1">
    <source>
        <dbReference type="EMBL" id="CAF4544688.1"/>
    </source>
</evidence>